<reference evidence="11" key="1">
    <citation type="journal article" date="2017" name="Nucleic Acids Res.">
        <title>Proteogenomics produces comprehensive and highly accurate protein-coding gene annotation in a complete genome assembly of Malassezia sympodialis.</title>
        <authorList>
            <person name="Zhu Y."/>
            <person name="Engstroem P.G."/>
            <person name="Tellgren-Roth C."/>
            <person name="Baudo C.D."/>
            <person name="Kennell J.C."/>
            <person name="Sun S."/>
            <person name="Billmyre R.B."/>
            <person name="Schroeder M.S."/>
            <person name="Andersson A."/>
            <person name="Holm T."/>
            <person name="Sigurgeirsson B."/>
            <person name="Wu G."/>
            <person name="Sankaranarayanan S.R."/>
            <person name="Siddharthan R."/>
            <person name="Sanyal K."/>
            <person name="Lundeberg J."/>
            <person name="Nystedt B."/>
            <person name="Boekhout T."/>
            <person name="Dawson T.L. Jr."/>
            <person name="Heitman J."/>
            <person name="Scheynius A."/>
            <person name="Lehtioe J."/>
        </authorList>
    </citation>
    <scope>NUCLEOTIDE SEQUENCE [LARGE SCALE GENOMIC DNA]</scope>
    <source>
        <strain evidence="11">ATCC 42132</strain>
    </source>
</reference>
<protein>
    <recommendedName>
        <fullName evidence="3 9">Mediator of RNA polymerase II transcription subunit 5</fullName>
    </recommendedName>
    <alternativeName>
        <fullName evidence="8 9">Mediator complex subunit 5</fullName>
    </alternativeName>
</protein>
<evidence type="ECO:0000256" key="8">
    <source>
        <dbReference type="ARBA" id="ARBA00031256"/>
    </source>
</evidence>
<evidence type="ECO:0000256" key="7">
    <source>
        <dbReference type="ARBA" id="ARBA00023242"/>
    </source>
</evidence>
<dbReference type="AlphaFoldDB" id="A0A1M8ABL6"/>
<proteinExistence type="inferred from homology"/>
<evidence type="ECO:0000256" key="9">
    <source>
        <dbReference type="RuleBase" id="RU364142"/>
    </source>
</evidence>
<dbReference type="GO" id="GO:0003712">
    <property type="term" value="F:transcription coregulator activity"/>
    <property type="evidence" value="ECO:0007669"/>
    <property type="project" value="InterPro"/>
</dbReference>
<comment type="similarity">
    <text evidence="2 9">Belongs to the Mediator complex subunit 5 family.</text>
</comment>
<dbReference type="PANTHER" id="PTHR35784">
    <property type="entry name" value="MEDIATOR OF RNA POLYMERASE II TRANSCRIPTION SUBUNIT 5"/>
    <property type="match status" value="1"/>
</dbReference>
<dbReference type="Proteomes" id="UP000186303">
    <property type="component" value="Chromosome 7"/>
</dbReference>
<keyword evidence="4 9" id="KW-0805">Transcription regulation</keyword>
<dbReference type="InterPro" id="IPR014801">
    <property type="entry name" value="Mediator_Med5_fun"/>
</dbReference>
<organism evidence="10 11">
    <name type="scientific">Malassezia sympodialis (strain ATCC 42132)</name>
    <name type="common">Atopic eczema-associated yeast</name>
    <dbReference type="NCBI Taxonomy" id="1230383"/>
    <lineage>
        <taxon>Eukaryota</taxon>
        <taxon>Fungi</taxon>
        <taxon>Dikarya</taxon>
        <taxon>Basidiomycota</taxon>
        <taxon>Ustilaginomycotina</taxon>
        <taxon>Malasseziomycetes</taxon>
        <taxon>Malasseziales</taxon>
        <taxon>Malasseziaceae</taxon>
        <taxon>Malassezia</taxon>
    </lineage>
</organism>
<comment type="subcellular location">
    <subcellularLocation>
        <location evidence="1 9">Nucleus</location>
    </subcellularLocation>
</comment>
<dbReference type="EMBL" id="LT671827">
    <property type="protein sequence ID" value="SHO79829.1"/>
    <property type="molecule type" value="Genomic_DNA"/>
</dbReference>
<comment type="subunit">
    <text evidence="9">Component of the Mediator complex.</text>
</comment>
<keyword evidence="5 9" id="KW-0010">Activator</keyword>
<comment type="function">
    <text evidence="9">Component of the Mediator complex, a coactivator involved in the regulated transcription of nearly all RNA polymerase II-dependent genes. Mediator functions as a bridge to convey information from gene-specific regulatory proteins to the basal RNA polymerase II transcription machinery. Mediator is recruited to promoters by direct interactions with regulatory proteins and serves as a scaffold for the assembly of a functional preinitiation complex with RNA polymerase II and the general transcription factors.</text>
</comment>
<dbReference type="GO" id="GO:0016592">
    <property type="term" value="C:mediator complex"/>
    <property type="evidence" value="ECO:0007669"/>
    <property type="project" value="InterPro"/>
</dbReference>
<dbReference type="OrthoDB" id="5549158at2759"/>
<gene>
    <name evidence="9" type="primary">MED5</name>
    <name evidence="10" type="ORF">MSYG_4180</name>
</gene>
<dbReference type="Pfam" id="PF08689">
    <property type="entry name" value="Med5"/>
    <property type="match status" value="1"/>
</dbReference>
<accession>A0A1M8ABL6</accession>
<evidence type="ECO:0000256" key="3">
    <source>
        <dbReference type="ARBA" id="ARBA00020628"/>
    </source>
</evidence>
<evidence type="ECO:0000256" key="4">
    <source>
        <dbReference type="ARBA" id="ARBA00023015"/>
    </source>
</evidence>
<keyword evidence="7 9" id="KW-0539">Nucleus</keyword>
<evidence type="ECO:0000256" key="1">
    <source>
        <dbReference type="ARBA" id="ARBA00004123"/>
    </source>
</evidence>
<dbReference type="GO" id="GO:0006357">
    <property type="term" value="P:regulation of transcription by RNA polymerase II"/>
    <property type="evidence" value="ECO:0007669"/>
    <property type="project" value="InterPro"/>
</dbReference>
<dbReference type="VEuPathDB" id="FungiDB:MSYG_4180"/>
<keyword evidence="6 9" id="KW-0804">Transcription</keyword>
<evidence type="ECO:0000256" key="6">
    <source>
        <dbReference type="ARBA" id="ARBA00023163"/>
    </source>
</evidence>
<sequence>MDGAGEVLGSTVLACLAEDLAPTEAYERIAAVAPKLGTQSLYSCLSDVLVRLALGSRPPPPLLFTYIETMCVYRSPKMFAEEYDERVVVLSLLTQLFAFKPADHVAVDTIAHLILEAGGYAQVLEHLPTKQLIDAFGPSTCDFWRAALRLVGDPGAAGAQLFVRLVHGAVRDGWPPVHDEDALDVLLSQIQDVVVRMDGTHTDSDAVRHALVSLQQGVTASADDLFDDDVSATPTPKVWGSYFFFSYTRALMQAWRESDGRNRRVPPQAPHPGPDMVLLVHTLARLDMDWSRKGSAALGLLQLRSARASSTNEEAGCDTTLVFLHELIAATTICALRELGADPRARTAQAWRHVFGGVMPPLAVLLQQHAPPTSDSLSGRDVLAAHFALYEPFQEWMALDRTATQTLDVPPLAEAMHLCWNAWTPFKTDDLLACASSAVQAYGQSVRTCLDEAPQRMDSLVPQALANASLQYMLATEIRRVLALWMEKQADMRLVVALCRSLEIHVPLAQDMLFLYVDPHELCQALEAALSRMPASLWVNADELASTGRAILFLALVASHCTQAVPSVGEARAFFTLDVSVPARESLAPPTRELLDRWCCELTAGQGISDTLLAASPPWTMYSLAPIVLAQLLNAHQYTMIDTQTLHSAVSYFLQAPLRHTLHTTLRWLASYTHQTHVRAYYASHLHAHVCTCLDVLQILLLSDACCPLVCTLAMPVVLPLLRYEQLATIPGTAGNTLRTCCQLLEAKYVHSRAAPATWLAHALSREESRASLCQWVATTSSAAAHDTTTAHTWLSLLQHTMPDDTWTVQLLGTALVLAPPPAGAAPVPLALVRFVLSRWDAACASHDTIQRMVAVLSMSMALSQQLPGGYEAVQSLLYSFSEGALTKALRDAL</sequence>
<dbReference type="PANTHER" id="PTHR35784:SF1">
    <property type="entry name" value="MEDIATOR OF RNA POLYMERASE II TRANSCRIPTION SUBUNIT 5"/>
    <property type="match status" value="1"/>
</dbReference>
<dbReference type="STRING" id="1230383.A0A1M8ABL6"/>
<dbReference type="OMA" id="DICCAYL"/>
<evidence type="ECO:0000256" key="2">
    <source>
        <dbReference type="ARBA" id="ARBA00008782"/>
    </source>
</evidence>
<evidence type="ECO:0000313" key="11">
    <source>
        <dbReference type="Proteomes" id="UP000186303"/>
    </source>
</evidence>
<name>A0A1M8ABL6_MALS4</name>
<evidence type="ECO:0000256" key="5">
    <source>
        <dbReference type="ARBA" id="ARBA00023159"/>
    </source>
</evidence>
<keyword evidence="11" id="KW-1185">Reference proteome</keyword>
<evidence type="ECO:0000313" key="10">
    <source>
        <dbReference type="EMBL" id="SHO79829.1"/>
    </source>
</evidence>